<dbReference type="InterPro" id="IPR020924">
    <property type="entry name" value="Ribosomal_eS6_arc"/>
</dbReference>
<dbReference type="RefSeq" id="WP_015232121.1">
    <property type="nucleotide sequence ID" value="NC_019791.1"/>
</dbReference>
<dbReference type="InParanoid" id="L0A8M6"/>
<dbReference type="EMBL" id="CP003378">
    <property type="protein sequence ID" value="AFZ70223.1"/>
    <property type="molecule type" value="Genomic_DNA"/>
</dbReference>
<dbReference type="eggNOG" id="arCOG01946">
    <property type="taxonomic scope" value="Archaea"/>
</dbReference>
<dbReference type="OrthoDB" id="7793at2157"/>
<name>L0A8M6_CALLD</name>
<dbReference type="InterPro" id="IPR001377">
    <property type="entry name" value="Ribosomal_eS6"/>
</dbReference>
<proteinExistence type="inferred from homology"/>
<reference evidence="7" key="1">
    <citation type="submission" date="2012-03" db="EMBL/GenBank/DDBJ databases">
        <title>Complete genome of Caldisphaera lagunensis DSM 15908.</title>
        <authorList>
            <person name="Lucas S."/>
            <person name="Copeland A."/>
            <person name="Lapidus A."/>
            <person name="Glavina del Rio T."/>
            <person name="Dalin E."/>
            <person name="Tice H."/>
            <person name="Bruce D."/>
            <person name="Goodwin L."/>
            <person name="Pitluck S."/>
            <person name="Peters L."/>
            <person name="Mikhailova N."/>
            <person name="Teshima H."/>
            <person name="Kyrpides N."/>
            <person name="Mavromatis K."/>
            <person name="Ivanova N."/>
            <person name="Brettin T."/>
            <person name="Detter J.C."/>
            <person name="Han C."/>
            <person name="Larimer F."/>
            <person name="Land M."/>
            <person name="Hauser L."/>
            <person name="Markowitz V."/>
            <person name="Cheng J.-F."/>
            <person name="Hugenholtz P."/>
            <person name="Woyke T."/>
            <person name="Wu D."/>
            <person name="Spring S."/>
            <person name="Schroeder M."/>
            <person name="Brambilla E."/>
            <person name="Klenk H.-P."/>
            <person name="Eisen J.A."/>
        </authorList>
    </citation>
    <scope>NUCLEOTIDE SEQUENCE [LARGE SCALE GENOMIC DNA]</scope>
    <source>
        <strain evidence="7">DSM 15908 / JCM 11604 / IC-154</strain>
    </source>
</reference>
<keyword evidence="2 4" id="KW-0689">Ribosomal protein</keyword>
<keyword evidence="7" id="KW-1185">Reference proteome</keyword>
<feature type="region of interest" description="Disordered" evidence="5">
    <location>
        <begin position="189"/>
        <end position="218"/>
    </location>
</feature>
<dbReference type="NCBIfam" id="NF003292">
    <property type="entry name" value="PRK04290.1-1"/>
    <property type="match status" value="1"/>
</dbReference>
<dbReference type="GeneID" id="14211716"/>
<organism evidence="6 7">
    <name type="scientific">Caldisphaera lagunensis (strain DSM 15908 / JCM 11604 / ANMR 0165 / IC-154)</name>
    <dbReference type="NCBI Taxonomy" id="1056495"/>
    <lineage>
        <taxon>Archaea</taxon>
        <taxon>Thermoproteota</taxon>
        <taxon>Thermoprotei</taxon>
        <taxon>Acidilobales</taxon>
        <taxon>Caldisphaeraceae</taxon>
        <taxon>Caldisphaera</taxon>
    </lineage>
</organism>
<evidence type="ECO:0000256" key="5">
    <source>
        <dbReference type="SAM" id="MobiDB-lite"/>
    </source>
</evidence>
<evidence type="ECO:0000256" key="3">
    <source>
        <dbReference type="ARBA" id="ARBA00023274"/>
    </source>
</evidence>
<gene>
    <name evidence="4" type="primary">rps6e</name>
    <name evidence="6" type="ordered locus">Calag_0456</name>
</gene>
<dbReference type="GO" id="GO:0005840">
    <property type="term" value="C:ribosome"/>
    <property type="evidence" value="ECO:0007669"/>
    <property type="project" value="UniProtKB-KW"/>
</dbReference>
<evidence type="ECO:0000256" key="4">
    <source>
        <dbReference type="HAMAP-Rule" id="MF_00512"/>
    </source>
</evidence>
<dbReference type="GO" id="GO:1990904">
    <property type="term" value="C:ribonucleoprotein complex"/>
    <property type="evidence" value="ECO:0007669"/>
    <property type="project" value="UniProtKB-KW"/>
</dbReference>
<dbReference type="GO" id="GO:0006412">
    <property type="term" value="P:translation"/>
    <property type="evidence" value="ECO:0007669"/>
    <property type="project" value="UniProtKB-UniRule"/>
</dbReference>
<comment type="similarity">
    <text evidence="1 4">Belongs to the eukaryotic ribosomal protein eS6 family.</text>
</comment>
<sequence length="233" mass="25716">MPAEERPPLRVVISDPKAGDKTVSVKVKGVDDNELKLNESMKKTKEQERKELPKAKVNKKLIEDLKLNEVGVLTLTIKKEGGKSNVPLKTIQDDKVPENEVWVSNELLGEIAGSNEADAIAFRAKAWQLAVPEDIMIRLSGLEIGDEFDGELLGFNNIKLKIKGGSDATGFPMHPGIPGAVRKKVLLSGPPGFHPEKEGERRKKTVRGRMIPDPRAERRKTALAQLNVEISYS</sequence>
<protein>
    <recommendedName>
        <fullName evidence="4">Small ribosomal subunit protein eS6</fullName>
    </recommendedName>
</protein>
<dbReference type="AlphaFoldDB" id="L0A8M6"/>
<dbReference type="SMART" id="SM01405">
    <property type="entry name" value="Ribosomal_S6e"/>
    <property type="match status" value="1"/>
</dbReference>
<accession>L0A8M6</accession>
<evidence type="ECO:0000313" key="6">
    <source>
        <dbReference type="EMBL" id="AFZ70223.1"/>
    </source>
</evidence>
<dbReference type="PANTHER" id="PTHR11502">
    <property type="entry name" value="40S RIBOSOMAL PROTEIN S6"/>
    <property type="match status" value="1"/>
</dbReference>
<dbReference type="GO" id="GO:0003735">
    <property type="term" value="F:structural constituent of ribosome"/>
    <property type="evidence" value="ECO:0007669"/>
    <property type="project" value="InterPro"/>
</dbReference>
<evidence type="ECO:0000256" key="2">
    <source>
        <dbReference type="ARBA" id="ARBA00022980"/>
    </source>
</evidence>
<keyword evidence="3 4" id="KW-0687">Ribonucleoprotein</keyword>
<dbReference type="Pfam" id="PF01092">
    <property type="entry name" value="Ribosomal_S6e"/>
    <property type="match status" value="1"/>
</dbReference>
<dbReference type="STRING" id="1056495.Calag_0456"/>
<dbReference type="Proteomes" id="UP000010469">
    <property type="component" value="Chromosome"/>
</dbReference>
<dbReference type="FunCoup" id="L0A8M6">
    <property type="interactions" value="62"/>
</dbReference>
<evidence type="ECO:0000313" key="7">
    <source>
        <dbReference type="Proteomes" id="UP000010469"/>
    </source>
</evidence>
<evidence type="ECO:0000256" key="1">
    <source>
        <dbReference type="ARBA" id="ARBA00009312"/>
    </source>
</evidence>
<dbReference type="HAMAP" id="MF_00512">
    <property type="entry name" value="Ribosomal_eS6"/>
    <property type="match status" value="1"/>
</dbReference>
<dbReference type="KEGG" id="clg:Calag_0456"/>
<dbReference type="HOGENOM" id="CLU_1275302_0_0_2"/>